<dbReference type="PANTHER" id="PTHR31912:SF34">
    <property type="entry name" value="NOTOCHORD-RELATED PROTEIN"/>
    <property type="match status" value="1"/>
</dbReference>
<evidence type="ECO:0000313" key="2">
    <source>
        <dbReference type="EMBL" id="EFP88806.2"/>
    </source>
</evidence>
<protein>
    <submittedName>
        <fullName evidence="2">Uncharacterized protein</fullName>
    </submittedName>
</protein>
<evidence type="ECO:0000313" key="3">
    <source>
        <dbReference type="Proteomes" id="UP000008783"/>
    </source>
</evidence>
<evidence type="ECO:0000256" key="1">
    <source>
        <dbReference type="SAM" id="MobiDB-lite"/>
    </source>
</evidence>
<dbReference type="GeneID" id="10541919"/>
<organism evidence="2 3">
    <name type="scientific">Puccinia graminis f. sp. tritici (strain CRL 75-36-700-3 / race SCCL)</name>
    <name type="common">Black stem rust fungus</name>
    <dbReference type="NCBI Taxonomy" id="418459"/>
    <lineage>
        <taxon>Eukaryota</taxon>
        <taxon>Fungi</taxon>
        <taxon>Dikarya</taxon>
        <taxon>Basidiomycota</taxon>
        <taxon>Pucciniomycotina</taxon>
        <taxon>Pucciniomycetes</taxon>
        <taxon>Pucciniales</taxon>
        <taxon>Pucciniaceae</taxon>
        <taxon>Puccinia</taxon>
    </lineage>
</organism>
<dbReference type="OrthoDB" id="2246127at2759"/>
<dbReference type="PANTHER" id="PTHR31912">
    <property type="entry name" value="IP13529P"/>
    <property type="match status" value="1"/>
</dbReference>
<dbReference type="EMBL" id="DS178317">
    <property type="protein sequence ID" value="EFP88806.2"/>
    <property type="molecule type" value="Genomic_DNA"/>
</dbReference>
<reference evidence="3" key="2">
    <citation type="journal article" date="2011" name="Proc. Natl. Acad. Sci. U.S.A.">
        <title>Obligate biotrophy features unraveled by the genomic analysis of rust fungi.</title>
        <authorList>
            <person name="Duplessis S."/>
            <person name="Cuomo C.A."/>
            <person name="Lin Y.-C."/>
            <person name="Aerts A."/>
            <person name="Tisserant E."/>
            <person name="Veneault-Fourrey C."/>
            <person name="Joly D.L."/>
            <person name="Hacquard S."/>
            <person name="Amselem J."/>
            <person name="Cantarel B.L."/>
            <person name="Chiu R."/>
            <person name="Coutinho P.M."/>
            <person name="Feau N."/>
            <person name="Field M."/>
            <person name="Frey P."/>
            <person name="Gelhaye E."/>
            <person name="Goldberg J."/>
            <person name="Grabherr M.G."/>
            <person name="Kodira C.D."/>
            <person name="Kohler A."/>
            <person name="Kuees U."/>
            <person name="Lindquist E.A."/>
            <person name="Lucas S.M."/>
            <person name="Mago R."/>
            <person name="Mauceli E."/>
            <person name="Morin E."/>
            <person name="Murat C."/>
            <person name="Pangilinan J.L."/>
            <person name="Park R."/>
            <person name="Pearson M."/>
            <person name="Quesneville H."/>
            <person name="Rouhier N."/>
            <person name="Sakthikumar S."/>
            <person name="Salamov A.A."/>
            <person name="Schmutz J."/>
            <person name="Selles B."/>
            <person name="Shapiro H."/>
            <person name="Tanguay P."/>
            <person name="Tuskan G.A."/>
            <person name="Henrissat B."/>
            <person name="Van de Peer Y."/>
            <person name="Rouze P."/>
            <person name="Ellis J.G."/>
            <person name="Dodds P.N."/>
            <person name="Schein J.E."/>
            <person name="Zhong S."/>
            <person name="Hamelin R.C."/>
            <person name="Grigoriev I.V."/>
            <person name="Szabo L.J."/>
            <person name="Martin F."/>
        </authorList>
    </citation>
    <scope>NUCLEOTIDE SEQUENCE [LARGE SCALE GENOMIC DNA]</scope>
    <source>
        <strain evidence="3">CRL 75-36-700-3 / race SCCL</strain>
    </source>
</reference>
<dbReference type="HOGENOM" id="CLU_004591_1_0_1"/>
<sequence length="1152" mass="130153">MVFSSIRKHINYQKHQELEKKFLASKTRESRFQETMNPPEFHTTQHEEEYSAGLEVDDPTLDVSNYQTTQSWTACDGLATNGKEDHEFLVPEQSNSDDDIFSDKELDSCASDHDTSSDLSDLNSNDEADGEDFELSAADLDFMRELSRVGDGESGSTTARPHVDRSWWPFRTKEVCLQLLTLLEDCSFYVLCQYMISSLVIGYAHAILSQSIYDHIRSMFSLVHVILPDWTTNRREKKKHRDLLQMDVKKSYSILGNPTYALSIEKILGQEIGNPLVTRAMDYYPEDARGKNIFKLSQSKKWLEDMDPETRAPMVQTPNGDFYLFEPVQLSNDSIVVPLFFYQRGEDLWSKCVTPSFEPEANGHNLRISIPWRVNFNSDIIHEINISEFYCAFPNIAGPEGLMLSQRCQGRLYELGDHMTGIHLLPNPWRDHAKGKMIRHMPITLYCDDTSGNQSKRWNKHVSFYFTLSGLPPSMSNQQYNCHYLTTSNEANAMELAGPIVAEMNQLSTTGTVAWDAGLMEEVLVTSNVLCFLGDSPMHAEATSTPLPANALHPCRACDLSAASVKNKATMEYVCSFTMLDSSGLWINNPKRSWAKIIENCYHIWHKSEKPRTKTAVGEEITKLGVRDVLNTSIIDRRYEILSKKDEATAEEVKFVQGLKNLDQAAKEPLFSPFFQLKGFDGCSDTPVEVLHVFLLGVVKYMLQSIMKGLPAGVVPEVMARYESFDTKGLNAPSMRPYYLTKHYSNLIGKDFKVAIQAAPFVLFEYMSEDERLVWSALCQLAPLVFQTHIADMDAYQVSLRQLIRVFIYHLIKTTAQWVNKPKIHMLLHLANSILRFGPAALFATEKFESYNGVLRKSSIHSNRQSPGKDIGISFANFRNLRHLASGGFFFNRLANGYQTASAKVLELSANSPLVQKSMGYNAENLDNPIPFKPTVGGRRIHKAKNVTIPADLATQLPGHTFKQLPGIHITQKDLLRIGSFVLFKSNQGDLLQLGQIDHMWEARKERRAKFVVCLTPFEFGGISKFYNMRETRRGGQGRIVGIQDVVSTLNVQHDCHKGQCSIELTKQKKLEREAISRYVGEVTHADNINYIVNLASLSSVDAHRNFSGVPVEAVDCRKQLRGVHEGLTQWHLAGTQTGPPEPLVVVDPALF</sequence>
<proteinExistence type="predicted"/>
<feature type="compositionally biased region" description="Basic and acidic residues" evidence="1">
    <location>
        <begin position="101"/>
        <end position="116"/>
    </location>
</feature>
<dbReference type="InParanoid" id="E3KX36"/>
<dbReference type="STRING" id="418459.E3KX36"/>
<dbReference type="VEuPathDB" id="FungiDB:PGTG_14145"/>
<dbReference type="KEGG" id="pgr:PGTG_14145"/>
<reference key="1">
    <citation type="submission" date="2007-01" db="EMBL/GenBank/DDBJ databases">
        <title>The Genome Sequence of Puccinia graminis f. sp. tritici Strain CRL 75-36-700-3.</title>
        <authorList>
            <consortium name="The Broad Institute Genome Sequencing Platform"/>
            <person name="Birren B."/>
            <person name="Lander E."/>
            <person name="Galagan J."/>
            <person name="Nusbaum C."/>
            <person name="Devon K."/>
            <person name="Cuomo C."/>
            <person name="Jaffe D."/>
            <person name="Butler J."/>
            <person name="Alvarez P."/>
            <person name="Gnerre S."/>
            <person name="Grabherr M."/>
            <person name="Mauceli E."/>
            <person name="Brockman W."/>
            <person name="Young S."/>
            <person name="LaButti K."/>
            <person name="Sykes S."/>
            <person name="DeCaprio D."/>
            <person name="Crawford M."/>
            <person name="Koehrsen M."/>
            <person name="Engels R."/>
            <person name="Montgomery P."/>
            <person name="Pearson M."/>
            <person name="Howarth C."/>
            <person name="Larson L."/>
            <person name="White J."/>
            <person name="Zeng Q."/>
            <person name="Kodira C."/>
            <person name="Yandava C."/>
            <person name="Alvarado L."/>
            <person name="O'Leary S."/>
            <person name="Szabo L."/>
            <person name="Dean R."/>
            <person name="Schein J."/>
        </authorList>
    </citation>
    <scope>NUCLEOTIDE SEQUENCE</scope>
    <source>
        <strain>CRL 75-36-700-3</strain>
    </source>
</reference>
<accession>E3KX36</accession>
<name>E3KX36_PUCGT</name>
<feature type="region of interest" description="Disordered" evidence="1">
    <location>
        <begin position="92"/>
        <end position="129"/>
    </location>
</feature>
<dbReference type="Proteomes" id="UP000008783">
    <property type="component" value="Unassembled WGS sequence"/>
</dbReference>
<dbReference type="eggNOG" id="ENOG502SBYH">
    <property type="taxonomic scope" value="Eukaryota"/>
</dbReference>
<keyword evidence="3" id="KW-1185">Reference proteome</keyword>
<gene>
    <name evidence="2" type="ORF">PGTG_14145</name>
</gene>
<dbReference type="AlphaFoldDB" id="E3KX36"/>
<dbReference type="RefSeq" id="XP_003333225.2">
    <property type="nucleotide sequence ID" value="XM_003333177.2"/>
</dbReference>